<evidence type="ECO:0000256" key="6">
    <source>
        <dbReference type="PROSITE-ProRule" id="PRU00742"/>
    </source>
</evidence>
<dbReference type="InterPro" id="IPR006035">
    <property type="entry name" value="Ureohydrolase"/>
</dbReference>
<comment type="similarity">
    <text evidence="6">Belongs to the arginase family.</text>
</comment>
<feature type="binding site" evidence="5">
    <location>
        <position position="272"/>
    </location>
    <ligand>
        <name>Mn(2+)</name>
        <dbReference type="ChEBI" id="CHEBI:29035"/>
        <label>1</label>
    </ligand>
</feature>
<keyword evidence="8" id="KW-1185">Reference proteome</keyword>
<reference evidence="7 8" key="1">
    <citation type="journal article" date="2012" name="J. Bacteriol.">
        <title>Complete Genome Sequence of Flavobacterium indicum GPSTA100-9T, Isolated from Warm Spring Water.</title>
        <authorList>
            <person name="Barbier P."/>
            <person name="Houel A."/>
            <person name="Loux V."/>
            <person name="Poulain J."/>
            <person name="Bernardet J.F."/>
            <person name="Touchon M."/>
            <person name="Duchaud E."/>
        </authorList>
    </citation>
    <scope>NUCLEOTIDE SEQUENCE [LARGE SCALE GENOMIC DNA]</scope>
    <source>
        <strain evidence="8">DSM 17447 / CIP 109464 / GPTSA100-9</strain>
    </source>
</reference>
<dbReference type="PIRSF" id="PIRSF036979">
    <property type="entry name" value="Arginase"/>
    <property type="match status" value="1"/>
</dbReference>
<protein>
    <submittedName>
        <fullName evidence="7">Arginase family protein</fullName>
    </submittedName>
</protein>
<dbReference type="GO" id="GO:0008783">
    <property type="term" value="F:agmatinase activity"/>
    <property type="evidence" value="ECO:0007669"/>
    <property type="project" value="TreeGrafter"/>
</dbReference>
<dbReference type="GO" id="GO:0006547">
    <property type="term" value="P:L-histidine metabolic process"/>
    <property type="evidence" value="ECO:0007669"/>
    <property type="project" value="UniProtKB-KW"/>
</dbReference>
<evidence type="ECO:0000256" key="2">
    <source>
        <dbReference type="ARBA" id="ARBA00022801"/>
    </source>
</evidence>
<dbReference type="KEGG" id="fin:KQS_10115"/>
<reference evidence="8" key="2">
    <citation type="submission" date="2012-03" db="EMBL/GenBank/DDBJ databases">
        <title>Complete genome sequence of Flavobacterium indicum GPTSA100-9T, isolated from warm spring water.</title>
        <authorList>
            <person name="Barbier P."/>
            <person name="Houel A."/>
            <person name="Loux V."/>
            <person name="Poulain J."/>
            <person name="Bernardet J.-F."/>
            <person name="Touchon M."/>
            <person name="Duchaud E."/>
        </authorList>
    </citation>
    <scope>NUCLEOTIDE SEQUENCE [LARGE SCALE GENOMIC DNA]</scope>
    <source>
        <strain evidence="8">DSM 17447 / CIP 109464 / GPTSA100-9</strain>
    </source>
</reference>
<gene>
    <name evidence="7" type="ordered locus">KQS_10115</name>
</gene>
<dbReference type="Gene3D" id="3.40.800.10">
    <property type="entry name" value="Ureohydrolase domain"/>
    <property type="match status" value="1"/>
</dbReference>
<evidence type="ECO:0000256" key="1">
    <source>
        <dbReference type="ARBA" id="ARBA00022723"/>
    </source>
</evidence>
<comment type="cofactor">
    <cofactor evidence="5">
        <name>Mn(2+)</name>
        <dbReference type="ChEBI" id="CHEBI:29035"/>
    </cofactor>
    <text evidence="5">Binds 2 manganese ions per subunit.</text>
</comment>
<dbReference type="GO" id="GO:0033389">
    <property type="term" value="P:putrescine biosynthetic process from arginine, via agmatine"/>
    <property type="evidence" value="ECO:0007669"/>
    <property type="project" value="TreeGrafter"/>
</dbReference>
<dbReference type="SUPFAM" id="SSF52768">
    <property type="entry name" value="Arginase/deacetylase"/>
    <property type="match status" value="1"/>
</dbReference>
<dbReference type="PROSITE" id="PS51409">
    <property type="entry name" value="ARGINASE_2"/>
    <property type="match status" value="1"/>
</dbReference>
<dbReference type="EMBL" id="HE774682">
    <property type="protein sequence ID" value="CCG53952.1"/>
    <property type="molecule type" value="Genomic_DNA"/>
</dbReference>
<feature type="binding site" evidence="5">
    <location>
        <position position="179"/>
    </location>
    <ligand>
        <name>Mn(2+)</name>
        <dbReference type="ChEBI" id="CHEBI:29035"/>
        <label>1</label>
    </ligand>
</feature>
<feature type="binding site" evidence="5">
    <location>
        <position position="270"/>
    </location>
    <ligand>
        <name>Mn(2+)</name>
        <dbReference type="ChEBI" id="CHEBI:29035"/>
        <label>1</label>
    </ligand>
</feature>
<dbReference type="RefSeq" id="WP_014389070.1">
    <property type="nucleotide sequence ID" value="NC_017025.1"/>
</dbReference>
<dbReference type="eggNOG" id="COG0010">
    <property type="taxonomic scope" value="Bacteria"/>
</dbReference>
<dbReference type="PATRIC" id="fig|1094466.5.peg.1986"/>
<keyword evidence="4 5" id="KW-0464">Manganese</keyword>
<feature type="binding site" evidence="5">
    <location>
        <position position="155"/>
    </location>
    <ligand>
        <name>Mn(2+)</name>
        <dbReference type="ChEBI" id="CHEBI:29035"/>
        <label>1</label>
    </ligand>
</feature>
<dbReference type="HOGENOM" id="CLU_796519_0_0_10"/>
<evidence type="ECO:0000256" key="4">
    <source>
        <dbReference type="ARBA" id="ARBA00023211"/>
    </source>
</evidence>
<feature type="binding site" evidence="5">
    <location>
        <position position="181"/>
    </location>
    <ligand>
        <name>Mn(2+)</name>
        <dbReference type="ChEBI" id="CHEBI:29035"/>
        <label>1</label>
    </ligand>
</feature>
<organism evidence="7 8">
    <name type="scientific">Flavobacterium indicum (strain DSM 17447 / CIP 109464 / GPTSA100-9)</name>
    <dbReference type="NCBI Taxonomy" id="1094466"/>
    <lineage>
        <taxon>Bacteria</taxon>
        <taxon>Pseudomonadati</taxon>
        <taxon>Bacteroidota</taxon>
        <taxon>Flavobacteriia</taxon>
        <taxon>Flavobacteriales</taxon>
        <taxon>Flavobacteriaceae</taxon>
        <taxon>Flavobacterium</taxon>
    </lineage>
</organism>
<dbReference type="STRING" id="1094466.KQS_10115"/>
<keyword evidence="2" id="KW-0378">Hydrolase</keyword>
<evidence type="ECO:0000313" key="7">
    <source>
        <dbReference type="EMBL" id="CCG53952.1"/>
    </source>
</evidence>
<dbReference type="AlphaFoldDB" id="H8XVI8"/>
<evidence type="ECO:0000256" key="3">
    <source>
        <dbReference type="ARBA" id="ARBA00022808"/>
    </source>
</evidence>
<feature type="binding site" evidence="5">
    <location>
        <position position="183"/>
    </location>
    <ligand>
        <name>Mn(2+)</name>
        <dbReference type="ChEBI" id="CHEBI:29035"/>
        <label>1</label>
    </ligand>
</feature>
<dbReference type="Pfam" id="PF00491">
    <property type="entry name" value="Arginase"/>
    <property type="match status" value="1"/>
</dbReference>
<dbReference type="InterPro" id="IPR023696">
    <property type="entry name" value="Ureohydrolase_dom_sf"/>
</dbReference>
<evidence type="ECO:0000256" key="5">
    <source>
        <dbReference type="PIRSR" id="PIRSR036979-1"/>
    </source>
</evidence>
<proteinExistence type="inferred from homology"/>
<dbReference type="PANTHER" id="PTHR11358:SF35">
    <property type="entry name" value="FORMIMIDOYLGLUTAMASE"/>
    <property type="match status" value="1"/>
</dbReference>
<evidence type="ECO:0000313" key="8">
    <source>
        <dbReference type="Proteomes" id="UP000007599"/>
    </source>
</evidence>
<sequence>MENLKIFNANDLARLTQHRSGEVKFGEKILTVPKDENPFEFIKNCEANFVLLGLPEDIGVKANFGRVGTASAFHSTLKSLVNFQHNKFCKGRELIALGEINFSEEMEIASNLDATIKEDRKQLFKLVEKIDKEVSHIICNIIKTGKIPIIIGGGHNNAYGNIKGLALAKGKSVNAINFDAHTDFRIMEGRHSGNGFTYAFEDGFLKKYFIFGLHENFVSKSVFHTLKSISERVKYNTYEEIAVRKEKSFSTELTTALKFVGDTSFGLELDLDAIPGIHSSAMTLSGFSVEKARHFIHFFGKEENVGYLHICEGAPDLDDSSNNHLTGKLIATMIVDFIKSKQLTDY</sequence>
<dbReference type="PANTHER" id="PTHR11358">
    <property type="entry name" value="ARGINASE/AGMATINASE"/>
    <property type="match status" value="1"/>
</dbReference>
<keyword evidence="1 5" id="KW-0479">Metal-binding</keyword>
<dbReference type="Proteomes" id="UP000007599">
    <property type="component" value="Chromosome I"/>
</dbReference>
<keyword evidence="3" id="KW-0369">Histidine metabolism</keyword>
<name>H8XVI8_FLAIG</name>
<dbReference type="GO" id="GO:0046872">
    <property type="term" value="F:metal ion binding"/>
    <property type="evidence" value="ECO:0007669"/>
    <property type="project" value="UniProtKB-KW"/>
</dbReference>
<dbReference type="OrthoDB" id="9788689at2"/>
<accession>H8XVI8</accession>